<dbReference type="PANTHER" id="PTHR11242">
    <property type="entry name" value="ARYL HYDROCARBON RECEPTOR INTERACTING PROTEIN RELATED"/>
    <property type="match status" value="1"/>
</dbReference>
<evidence type="ECO:0000256" key="4">
    <source>
        <dbReference type="ARBA" id="ARBA00022803"/>
    </source>
</evidence>
<accession>A0ABR4QJG7</accession>
<protein>
    <recommendedName>
        <fullName evidence="6">AIP/AIPL N-terminal FKBP-type PPIase domain-containing protein</fullName>
    </recommendedName>
</protein>
<dbReference type="SUPFAM" id="SSF48452">
    <property type="entry name" value="TPR-like"/>
    <property type="match status" value="1"/>
</dbReference>
<dbReference type="EMBL" id="JAKROA010000003">
    <property type="protein sequence ID" value="KAL5109223.1"/>
    <property type="molecule type" value="Genomic_DNA"/>
</dbReference>
<evidence type="ECO:0000256" key="2">
    <source>
        <dbReference type="ARBA" id="ARBA00022490"/>
    </source>
</evidence>
<feature type="compositionally biased region" description="Basic and acidic residues" evidence="5">
    <location>
        <begin position="353"/>
        <end position="364"/>
    </location>
</feature>
<feature type="region of interest" description="Disordered" evidence="5">
    <location>
        <begin position="253"/>
        <end position="274"/>
    </location>
</feature>
<organism evidence="7 8">
    <name type="scientific">Taenia crassiceps</name>
    <dbReference type="NCBI Taxonomy" id="6207"/>
    <lineage>
        <taxon>Eukaryota</taxon>
        <taxon>Metazoa</taxon>
        <taxon>Spiralia</taxon>
        <taxon>Lophotrochozoa</taxon>
        <taxon>Platyhelminthes</taxon>
        <taxon>Cestoda</taxon>
        <taxon>Eucestoda</taxon>
        <taxon>Cyclophyllidea</taxon>
        <taxon>Taeniidae</taxon>
        <taxon>Taenia</taxon>
    </lineage>
</organism>
<keyword evidence="8" id="KW-1185">Reference proteome</keyword>
<evidence type="ECO:0000256" key="3">
    <source>
        <dbReference type="ARBA" id="ARBA00022737"/>
    </source>
</evidence>
<keyword evidence="4" id="KW-0802">TPR repeat</keyword>
<dbReference type="InterPro" id="IPR046357">
    <property type="entry name" value="PPIase_dom_sf"/>
</dbReference>
<dbReference type="InterPro" id="IPR011990">
    <property type="entry name" value="TPR-like_helical_dom_sf"/>
</dbReference>
<dbReference type="Gene3D" id="1.25.40.10">
    <property type="entry name" value="Tetratricopeptide repeat domain"/>
    <property type="match status" value="1"/>
</dbReference>
<evidence type="ECO:0000256" key="1">
    <source>
        <dbReference type="ARBA" id="ARBA00004496"/>
    </source>
</evidence>
<gene>
    <name evidence="7" type="ORF">TcWFU_007546</name>
</gene>
<comment type="caution">
    <text evidence="7">The sequence shown here is derived from an EMBL/GenBank/DDBJ whole genome shotgun (WGS) entry which is preliminary data.</text>
</comment>
<evidence type="ECO:0000259" key="6">
    <source>
        <dbReference type="Pfam" id="PF23322"/>
    </source>
</evidence>
<reference evidence="7 8" key="1">
    <citation type="journal article" date="2022" name="Front. Cell. Infect. Microbiol.">
        <title>The Genomes of Two Strains of Taenia crassiceps the Animal Model for the Study of Human Cysticercosis.</title>
        <authorList>
            <person name="Bobes R.J."/>
            <person name="Estrada K."/>
            <person name="Rios-Valencia D.G."/>
            <person name="Calderon-Gallegos A."/>
            <person name="de la Torre P."/>
            <person name="Carrero J.C."/>
            <person name="Sanchez-Flores A."/>
            <person name="Laclette J.P."/>
        </authorList>
    </citation>
    <scope>NUCLEOTIDE SEQUENCE [LARGE SCALE GENOMIC DNA]</scope>
    <source>
        <strain evidence="7">WFUcys</strain>
    </source>
</reference>
<dbReference type="InterPro" id="IPR019734">
    <property type="entry name" value="TPR_rpt"/>
</dbReference>
<sequence>MLLSPIFLGINEAPQLNGRISYNVIIPNYGTQGGVLSEQTHLTTMIELSSSWELQGRRKLSDILFIKEVQLGDHYCGDRDIVGDLVVDASCEFASKPVILQPYLHPEVSSAGPCCIMIRLSTQRVLRIVQLVLISSSPHIDFVDRYGEALARIQGVAVPGSESLFRCSSGRLSPHTECVVRFSEVHHLDPLVIQHIGVYTVCPISSLSFTEPSESHTQEIIKISSFLGSSPHQPIASARSDPQSDHLRLYKSTTTTSMPIVEPQRGKSASSPAAISAGKDVDAATNKKLHALCGQFLTSLYQPQQSPEFWQKCATSLLASLVQVCVGESASESRQQDFFRQMRGLLESTTSEKQQEQQPKRTGDQEAQQQGEEKYRYLRAPSQSTISPHSGASSSTSSSLSHSCPEPGDSVAFNICTLSASLNAIQQSTTTQLDEIFKCLSCLEQNKKAIGACYLLVLVSLQSSITKVEKTVEGKVEWENESDSTSVTGGTAITTEASTTHDSISCDDHFDDGGVSSKEESAKLINRMAEALRRAREDGLPDSANKKPPLSAALTYLARHNIRKRIIHAGSASLMPAECGAPGGGIAYPKLTKFIFDYRIRDPDTPEVFIDDTKKYGKKMELYCGKDFQIEFWEYCLQTMVVGEVATFMVPPRHLAVFPAVNKKLRDYMLDRTADSANPPKHTCAFMSLQAQGGLGYPDLDDLLARPRTLEFIFDLHSVVLPHEGPKESWLMTPEEKAEAIPRLRQAGNELYAQSQWFEAAAKYEEALNLIEQLSLSEKPGDPEHVRLDQMRVPFYVNMAQCQFKLKDYYGAIRSTSEALTRDKDNVKALFRRAQAYSATSDVHLARTDLLRVKGLAPDTMATCVDRELANLDRIDRECREQERRLLAGKMFSRT</sequence>
<comment type="subcellular location">
    <subcellularLocation>
        <location evidence="1">Cytoplasm</location>
    </subcellularLocation>
</comment>
<feature type="domain" description="AIP/AIPL N-terminal FKBP-type PPIase" evidence="6">
    <location>
        <begin position="561"/>
        <end position="716"/>
    </location>
</feature>
<keyword evidence="2" id="KW-0963">Cytoplasm</keyword>
<proteinExistence type="predicted"/>
<evidence type="ECO:0000313" key="8">
    <source>
        <dbReference type="Proteomes" id="UP001651158"/>
    </source>
</evidence>
<dbReference type="PANTHER" id="PTHR11242:SF0">
    <property type="entry name" value="TPR_REGION DOMAIN-CONTAINING PROTEIN"/>
    <property type="match status" value="1"/>
</dbReference>
<dbReference type="Gene3D" id="3.10.50.40">
    <property type="match status" value="1"/>
</dbReference>
<name>A0ABR4QJG7_9CEST</name>
<dbReference type="SUPFAM" id="SSF54534">
    <property type="entry name" value="FKBP-like"/>
    <property type="match status" value="1"/>
</dbReference>
<dbReference type="Proteomes" id="UP001651158">
    <property type="component" value="Unassembled WGS sequence"/>
</dbReference>
<dbReference type="InterPro" id="IPR039663">
    <property type="entry name" value="AIP/AIPL1/TTC9"/>
</dbReference>
<dbReference type="SMART" id="SM00028">
    <property type="entry name" value="TPR"/>
    <property type="match status" value="3"/>
</dbReference>
<feature type="region of interest" description="Disordered" evidence="5">
    <location>
        <begin position="348"/>
        <end position="403"/>
    </location>
</feature>
<evidence type="ECO:0000313" key="7">
    <source>
        <dbReference type="EMBL" id="KAL5109223.1"/>
    </source>
</evidence>
<dbReference type="Pfam" id="PF23322">
    <property type="entry name" value="PPIase_AIP"/>
    <property type="match status" value="1"/>
</dbReference>
<evidence type="ECO:0000256" key="5">
    <source>
        <dbReference type="SAM" id="MobiDB-lite"/>
    </source>
</evidence>
<feature type="compositionally biased region" description="Low complexity" evidence="5">
    <location>
        <begin position="384"/>
        <end position="403"/>
    </location>
</feature>
<dbReference type="InterPro" id="IPR056277">
    <property type="entry name" value="PPIase_AIP"/>
</dbReference>
<keyword evidence="3" id="KW-0677">Repeat</keyword>